<protein>
    <submittedName>
        <fullName evidence="3">Uncharacterized protein</fullName>
    </submittedName>
</protein>
<keyword evidence="2" id="KW-0812">Transmembrane</keyword>
<dbReference type="EMBL" id="BDRX01000080">
    <property type="protein sequence ID" value="GBF96459.1"/>
    <property type="molecule type" value="Genomic_DNA"/>
</dbReference>
<evidence type="ECO:0000256" key="2">
    <source>
        <dbReference type="SAM" id="Phobius"/>
    </source>
</evidence>
<feature type="transmembrane region" description="Helical" evidence="2">
    <location>
        <begin position="122"/>
        <end position="143"/>
    </location>
</feature>
<keyword evidence="2" id="KW-1133">Transmembrane helix</keyword>
<dbReference type="AlphaFoldDB" id="A0A2V0PAB6"/>
<evidence type="ECO:0000313" key="4">
    <source>
        <dbReference type="Proteomes" id="UP000247498"/>
    </source>
</evidence>
<feature type="region of interest" description="Disordered" evidence="1">
    <location>
        <begin position="1"/>
        <end position="25"/>
    </location>
</feature>
<proteinExistence type="predicted"/>
<feature type="compositionally biased region" description="Low complexity" evidence="1">
    <location>
        <begin position="8"/>
        <end position="24"/>
    </location>
</feature>
<organism evidence="3 4">
    <name type="scientific">Raphidocelis subcapitata</name>
    <dbReference type="NCBI Taxonomy" id="307507"/>
    <lineage>
        <taxon>Eukaryota</taxon>
        <taxon>Viridiplantae</taxon>
        <taxon>Chlorophyta</taxon>
        <taxon>core chlorophytes</taxon>
        <taxon>Chlorophyceae</taxon>
        <taxon>CS clade</taxon>
        <taxon>Sphaeropleales</taxon>
        <taxon>Selenastraceae</taxon>
        <taxon>Raphidocelis</taxon>
    </lineage>
</organism>
<comment type="caution">
    <text evidence="3">The sequence shown here is derived from an EMBL/GenBank/DDBJ whole genome shotgun (WGS) entry which is preliminary data.</text>
</comment>
<feature type="transmembrane region" description="Helical" evidence="2">
    <location>
        <begin position="163"/>
        <end position="183"/>
    </location>
</feature>
<keyword evidence="2" id="KW-0472">Membrane</keyword>
<accession>A0A2V0PAB6</accession>
<dbReference type="InParanoid" id="A0A2V0PAB6"/>
<feature type="transmembrane region" description="Helical" evidence="2">
    <location>
        <begin position="48"/>
        <end position="68"/>
    </location>
</feature>
<sequence>MDRRADSGAHAGAAGAAEPAAAGDPGPGGAAAQLISLRGGGAVGRWRLAQLGAVYAVICAHAAVMAYTDPLPFDPTFITLLLLFSVQLSLLLGILLAFFLLTSNTIDVRLGLFPLYFRRYRAFYATALLAVATFAAAGVYRLALSYGGAAPSLVWERPGFLPLWVAARTALLAFQVAAARAAVLSLRAPSKPWLAAVGGGGL</sequence>
<name>A0A2V0PAB6_9CHLO</name>
<evidence type="ECO:0000256" key="1">
    <source>
        <dbReference type="SAM" id="MobiDB-lite"/>
    </source>
</evidence>
<dbReference type="Proteomes" id="UP000247498">
    <property type="component" value="Unassembled WGS sequence"/>
</dbReference>
<gene>
    <name evidence="3" type="ORF">Rsub_09258</name>
</gene>
<feature type="transmembrane region" description="Helical" evidence="2">
    <location>
        <begin position="80"/>
        <end position="101"/>
    </location>
</feature>
<keyword evidence="4" id="KW-1185">Reference proteome</keyword>
<evidence type="ECO:0000313" key="3">
    <source>
        <dbReference type="EMBL" id="GBF96459.1"/>
    </source>
</evidence>
<reference evidence="3 4" key="1">
    <citation type="journal article" date="2018" name="Sci. Rep.">
        <title>Raphidocelis subcapitata (=Pseudokirchneriella subcapitata) provides an insight into genome evolution and environmental adaptations in the Sphaeropleales.</title>
        <authorList>
            <person name="Suzuki S."/>
            <person name="Yamaguchi H."/>
            <person name="Nakajima N."/>
            <person name="Kawachi M."/>
        </authorList>
    </citation>
    <scope>NUCLEOTIDE SEQUENCE [LARGE SCALE GENOMIC DNA]</scope>
    <source>
        <strain evidence="3 4">NIES-35</strain>
    </source>
</reference>